<dbReference type="PANTHER" id="PTHR42791:SF2">
    <property type="entry name" value="N-ACETYLTRANSFERASE DOMAIN-CONTAINING PROTEIN"/>
    <property type="match status" value="1"/>
</dbReference>
<comment type="caution">
    <text evidence="2">The sequence shown here is derived from an EMBL/GenBank/DDBJ whole genome shotgun (WGS) entry which is preliminary data.</text>
</comment>
<protein>
    <recommendedName>
        <fullName evidence="1">N-acetyltransferase domain-containing protein</fullName>
    </recommendedName>
</protein>
<feature type="domain" description="N-acetyltransferase" evidence="1">
    <location>
        <begin position="14"/>
        <end position="220"/>
    </location>
</feature>
<proteinExistence type="predicted"/>
<dbReference type="Gene3D" id="3.40.630.30">
    <property type="match status" value="1"/>
</dbReference>
<reference evidence="2" key="1">
    <citation type="submission" date="2021-03" db="EMBL/GenBank/DDBJ databases">
        <title>Revisited historic fungal species revealed as producer of novel bioactive compounds through whole genome sequencing and comparative genomics.</title>
        <authorList>
            <person name="Vignolle G.A."/>
            <person name="Hochenegger N."/>
            <person name="Mach R.L."/>
            <person name="Mach-Aigner A.R."/>
            <person name="Javad Rahimi M."/>
            <person name="Salim K.A."/>
            <person name="Chan C.M."/>
            <person name="Lim L.B.L."/>
            <person name="Cai F."/>
            <person name="Druzhinina I.S."/>
            <person name="U'Ren J.M."/>
            <person name="Derntl C."/>
        </authorList>
    </citation>
    <scope>NUCLEOTIDE SEQUENCE</scope>
    <source>
        <strain evidence="2">TUCIM 5799</strain>
    </source>
</reference>
<dbReference type="EMBL" id="JAFIMR010000012">
    <property type="protein sequence ID" value="KAI1871738.1"/>
    <property type="molecule type" value="Genomic_DNA"/>
</dbReference>
<sequence>MPVSTSVPLAPAGFHIREANLRDVEDLTRLWFLSFNPSHKFWDVVTPQDQATRQWFIDVWAMGIAAGPEVLRTWVVEDLGQDKRLAAFARWSVPRADGLQDIPLPEYPKTWDPELTAALWDGMPRNRSAVMGARPHWMLEFLGVDAEYQNRGLGFALVDWGCREADSAGLEVYLDATIRGLPFYKKNFGFEDRKVLDIPVRPDSFGTYELMAVVRAARIRELTLLQEKSGLQGTTIEVMEIVEA</sequence>
<accession>A0A9P9WNK8</accession>
<dbReference type="PANTHER" id="PTHR42791">
    <property type="entry name" value="GNAT FAMILY ACETYLTRANSFERASE"/>
    <property type="match status" value="1"/>
</dbReference>
<dbReference type="GO" id="GO:0016747">
    <property type="term" value="F:acyltransferase activity, transferring groups other than amino-acyl groups"/>
    <property type="evidence" value="ECO:0007669"/>
    <property type="project" value="InterPro"/>
</dbReference>
<gene>
    <name evidence="2" type="ORF">JX265_005724</name>
</gene>
<dbReference type="SUPFAM" id="SSF55729">
    <property type="entry name" value="Acyl-CoA N-acyltransferases (Nat)"/>
    <property type="match status" value="1"/>
</dbReference>
<name>A0A9P9WNK8_9PEZI</name>
<evidence type="ECO:0000313" key="2">
    <source>
        <dbReference type="EMBL" id="KAI1871738.1"/>
    </source>
</evidence>
<dbReference type="AlphaFoldDB" id="A0A9P9WNK8"/>
<dbReference type="CDD" id="cd04301">
    <property type="entry name" value="NAT_SF"/>
    <property type="match status" value="1"/>
</dbReference>
<organism evidence="2 3">
    <name type="scientific">Neoarthrinium moseri</name>
    <dbReference type="NCBI Taxonomy" id="1658444"/>
    <lineage>
        <taxon>Eukaryota</taxon>
        <taxon>Fungi</taxon>
        <taxon>Dikarya</taxon>
        <taxon>Ascomycota</taxon>
        <taxon>Pezizomycotina</taxon>
        <taxon>Sordariomycetes</taxon>
        <taxon>Xylariomycetidae</taxon>
        <taxon>Amphisphaeriales</taxon>
        <taxon>Apiosporaceae</taxon>
        <taxon>Neoarthrinium</taxon>
    </lineage>
</organism>
<dbReference type="InterPro" id="IPR016181">
    <property type="entry name" value="Acyl_CoA_acyltransferase"/>
</dbReference>
<dbReference type="InterPro" id="IPR052523">
    <property type="entry name" value="Trichothecene_AcTrans"/>
</dbReference>
<evidence type="ECO:0000259" key="1">
    <source>
        <dbReference type="PROSITE" id="PS51186"/>
    </source>
</evidence>
<dbReference type="PROSITE" id="PS51186">
    <property type="entry name" value="GNAT"/>
    <property type="match status" value="1"/>
</dbReference>
<evidence type="ECO:0000313" key="3">
    <source>
        <dbReference type="Proteomes" id="UP000829685"/>
    </source>
</evidence>
<keyword evidence="3" id="KW-1185">Reference proteome</keyword>
<dbReference type="Pfam" id="PF00583">
    <property type="entry name" value="Acetyltransf_1"/>
    <property type="match status" value="1"/>
</dbReference>
<dbReference type="InterPro" id="IPR000182">
    <property type="entry name" value="GNAT_dom"/>
</dbReference>
<dbReference type="Proteomes" id="UP000829685">
    <property type="component" value="Unassembled WGS sequence"/>
</dbReference>